<protein>
    <submittedName>
        <fullName evidence="1">Uncharacterized protein</fullName>
    </submittedName>
</protein>
<reference evidence="1" key="1">
    <citation type="journal article" date="2019" name="Environ. Microbiol.">
        <title>Novel haloarchaeal viruses from Lake Retba infecting Haloferax and Halorubrum species.</title>
        <authorList>
            <person name="Mizuno C.M."/>
            <person name="Prajapati B."/>
            <person name="Lucas-Staat S."/>
            <person name="Sime-Ngando T."/>
            <person name="Forterre P."/>
            <person name="Bamford D.H."/>
            <person name="Prangishvili D."/>
            <person name="Krupovic M."/>
            <person name="Oksanen H.M."/>
        </authorList>
    </citation>
    <scope>NUCLEOTIDE SEQUENCE</scope>
</reference>
<sequence>MEAHEIEVGDTVRVDIKNNAPIGGATQLATFTVKEKSVNAITGVDESWGDECTISGWGTDSLHYKDGGKSGDIVEVRVMETTDDGVPIHGSGTVVA</sequence>
<accession>A0A410N735</accession>
<evidence type="ECO:0000313" key="1">
    <source>
        <dbReference type="EMBL" id="QAS68895.1"/>
    </source>
</evidence>
<dbReference type="EMBL" id="MG550112">
    <property type="protein sequence ID" value="QAS68895.1"/>
    <property type="molecule type" value="Genomic_DNA"/>
</dbReference>
<gene>
    <name evidence="1" type="ORF">HFTV1-gp62</name>
</gene>
<keyword evidence="2" id="KW-1185">Reference proteome</keyword>
<dbReference type="Proteomes" id="UP000289930">
    <property type="component" value="Segment"/>
</dbReference>
<name>A0A410N735_HFTV1</name>
<proteinExistence type="predicted"/>
<organism evidence="1">
    <name type="scientific">Haloferax tailed virus 1</name>
    <name type="common">HFTV1</name>
    <dbReference type="NCBI Taxonomy" id="2507575"/>
    <lineage>
        <taxon>Viruses</taxon>
        <taxon>Duplodnaviria</taxon>
        <taxon>Heunggongvirae</taxon>
        <taxon>Uroviricota</taxon>
        <taxon>Caudoviricetes</taxon>
        <taxon>Kirjokansivirales</taxon>
        <taxon>Haloferuviridae</taxon>
        <taxon>Retbasiphovirus</taxon>
        <taxon>Retbasiphovirus hantatum</taxon>
        <taxon>Retbasiphovirus HFTV1</taxon>
    </lineage>
</organism>
<evidence type="ECO:0000313" key="2">
    <source>
        <dbReference type="Proteomes" id="UP000289930"/>
    </source>
</evidence>